<gene>
    <name evidence="1" type="ORF">MTY_2278</name>
</gene>
<proteinExistence type="predicted"/>
<dbReference type="Proteomes" id="UP000063718">
    <property type="component" value="Unassembled WGS sequence"/>
</dbReference>
<keyword evidence="1" id="KW-0808">Transferase</keyword>
<accession>A0A0S6UDB2</accession>
<keyword evidence="1" id="KW-0489">Methyltransferase</keyword>
<reference evidence="1" key="1">
    <citation type="journal article" date="2014" name="Gene">
        <title>Genome-guided analysis of transformation efficiency and carbon dioxide assimilation by Moorella thermoacetica Y72.</title>
        <authorList>
            <person name="Tsukahara K."/>
            <person name="Kita A."/>
            <person name="Nakashimada Y."/>
            <person name="Hoshino T."/>
            <person name="Murakami K."/>
        </authorList>
    </citation>
    <scope>NUCLEOTIDE SEQUENCE [LARGE SCALE GENOMIC DNA]</scope>
    <source>
        <strain evidence="1">Y72</strain>
    </source>
</reference>
<organism evidence="1">
    <name type="scientific">Moorella thermoacetica Y72</name>
    <dbReference type="NCBI Taxonomy" id="1325331"/>
    <lineage>
        <taxon>Bacteria</taxon>
        <taxon>Bacillati</taxon>
        <taxon>Bacillota</taxon>
        <taxon>Clostridia</taxon>
        <taxon>Neomoorellales</taxon>
        <taxon>Neomoorellaceae</taxon>
        <taxon>Neomoorella</taxon>
    </lineage>
</organism>
<dbReference type="GO" id="GO:0032259">
    <property type="term" value="P:methylation"/>
    <property type="evidence" value="ECO:0007669"/>
    <property type="project" value="UniProtKB-KW"/>
</dbReference>
<name>A0A0S6UDB2_NEOTH</name>
<dbReference type="EMBL" id="DF238840">
    <property type="protein sequence ID" value="GAF26938.1"/>
    <property type="molecule type" value="Genomic_DNA"/>
</dbReference>
<dbReference type="AlphaFoldDB" id="A0A0S6UDB2"/>
<dbReference type="GO" id="GO:0008168">
    <property type="term" value="F:methyltransferase activity"/>
    <property type="evidence" value="ECO:0007669"/>
    <property type="project" value="UniProtKB-KW"/>
</dbReference>
<protein>
    <submittedName>
        <fullName evidence="1">23S rRNA methylase</fullName>
    </submittedName>
</protein>
<evidence type="ECO:0000313" key="1">
    <source>
        <dbReference type="EMBL" id="GAF26938.1"/>
    </source>
</evidence>
<sequence length="117" mass="13191">MTALAQAAVHPPLQGDPDLLRFDLAFNKFGHGKFNHQRRPNDNNPGIIFQGDFLNEFRYQAHLTRPAGLALINREDGGKKALPAFNIRAEQDISRRFEAQEKVKASQLSRVARIVVD</sequence>